<reference evidence="2 3" key="1">
    <citation type="journal article" date="2013" name="PLoS ONE">
        <title>Lactobacillus paracasei comparative genomics: towards species pan-genome definition and exploitation of diversity.</title>
        <authorList>
            <person name="Smokvina T."/>
            <person name="Wels M."/>
            <person name="Polka J."/>
            <person name="Chervaux C."/>
            <person name="Brisse S."/>
            <person name="Boekhorst J."/>
            <person name="van Hylckama Vlieg J.E."/>
            <person name="Siezen R.J."/>
        </authorList>
    </citation>
    <scope>NUCLEOTIDE SEQUENCE [LARGE SCALE GENOMIC DNA]</scope>
    <source>
        <strain evidence="2 3">Lpp225</strain>
    </source>
</reference>
<gene>
    <name evidence="2" type="ORF">Lpp225_0481</name>
</gene>
<evidence type="ECO:0000256" key="1">
    <source>
        <dbReference type="SAM" id="Phobius"/>
    </source>
</evidence>
<accession>S2NGL6</accession>
<keyword evidence="1" id="KW-0812">Transmembrane</keyword>
<keyword evidence="1" id="KW-1133">Transmembrane helix</keyword>
<evidence type="ECO:0000313" key="3">
    <source>
        <dbReference type="Proteomes" id="UP000014270"/>
    </source>
</evidence>
<name>S2NGL6_LACPA</name>
<dbReference type="EMBL" id="ANMM01000002">
    <property type="protein sequence ID" value="EPC39010.1"/>
    <property type="molecule type" value="Genomic_DNA"/>
</dbReference>
<evidence type="ECO:0000313" key="2">
    <source>
        <dbReference type="EMBL" id="EPC39010.1"/>
    </source>
</evidence>
<keyword evidence="1" id="KW-0472">Membrane</keyword>
<protein>
    <submittedName>
        <fullName evidence="2">Uncharacterized protein</fullName>
    </submittedName>
</protein>
<feature type="transmembrane region" description="Helical" evidence="1">
    <location>
        <begin position="28"/>
        <end position="45"/>
    </location>
</feature>
<proteinExistence type="predicted"/>
<dbReference type="Proteomes" id="UP000014270">
    <property type="component" value="Unassembled WGS sequence"/>
</dbReference>
<sequence>MNNNQKRPLDFSQKSSDGLFDCQELREQGSPLIFVLVVLCWFFVLK</sequence>
<dbReference type="AlphaFoldDB" id="S2NGL6"/>
<comment type="caution">
    <text evidence="2">The sequence shown here is derived from an EMBL/GenBank/DDBJ whole genome shotgun (WGS) entry which is preliminary data.</text>
</comment>
<organism evidence="2 3">
    <name type="scientific">Lacticaseibacillus paracasei subsp. paracasei Lpp225</name>
    <dbReference type="NCBI Taxonomy" id="1256225"/>
    <lineage>
        <taxon>Bacteria</taxon>
        <taxon>Bacillati</taxon>
        <taxon>Bacillota</taxon>
        <taxon>Bacilli</taxon>
        <taxon>Lactobacillales</taxon>
        <taxon>Lactobacillaceae</taxon>
        <taxon>Lacticaseibacillus</taxon>
    </lineage>
</organism>